<name>A0A194ALL6_PINFU</name>
<dbReference type="AlphaFoldDB" id="A0A194ALL6"/>
<proteinExistence type="predicted"/>
<evidence type="ECO:0000313" key="1">
    <source>
        <dbReference type="EMBL" id="JAS04269.1"/>
    </source>
</evidence>
<dbReference type="EMBL" id="GELH01000003">
    <property type="protein sequence ID" value="JAS04269.1"/>
    <property type="molecule type" value="Transcribed_RNA"/>
</dbReference>
<organism evidence="1">
    <name type="scientific">Pinctada fucata</name>
    <name type="common">Akoya pearl oyster</name>
    <name type="synonym">Pinctada imbricata fucata</name>
    <dbReference type="NCBI Taxonomy" id="50426"/>
    <lineage>
        <taxon>Eukaryota</taxon>
        <taxon>Metazoa</taxon>
        <taxon>Spiralia</taxon>
        <taxon>Lophotrochozoa</taxon>
        <taxon>Mollusca</taxon>
        <taxon>Bivalvia</taxon>
        <taxon>Autobranchia</taxon>
        <taxon>Pteriomorphia</taxon>
        <taxon>Pterioida</taxon>
        <taxon>Pterioidea</taxon>
        <taxon>Pteriidae</taxon>
        <taxon>Pinctada</taxon>
    </lineage>
</organism>
<reference evidence="1" key="1">
    <citation type="submission" date="2016-03" db="EMBL/GenBank/DDBJ databases">
        <authorList>
            <person name="Ploux O."/>
        </authorList>
    </citation>
    <scope>NUCLEOTIDE SEQUENCE</scope>
    <source>
        <tissue evidence="1">Mantle</tissue>
    </source>
</reference>
<accession>A0A194ALL6</accession>
<feature type="non-terminal residue" evidence="1">
    <location>
        <position position="73"/>
    </location>
</feature>
<sequence length="73" mass="8011">MARSGPNCYLYAVNGTEQNANYLHTQAGLHHLEKTVLDLIDAKNYTSLSTDKVQRLGDGVVGFCGVSHVYKLN</sequence>
<protein>
    <submittedName>
        <fullName evidence="1">Uncharacterized protein</fullName>
    </submittedName>
</protein>